<dbReference type="InterPro" id="IPR008979">
    <property type="entry name" value="Galactose-bd-like_sf"/>
</dbReference>
<dbReference type="SUPFAM" id="SSF49785">
    <property type="entry name" value="Galactose-binding domain-like"/>
    <property type="match status" value="1"/>
</dbReference>
<dbReference type="Gene3D" id="2.160.20.10">
    <property type="entry name" value="Single-stranded right-handed beta-helix, Pectin lyase-like"/>
    <property type="match status" value="2"/>
</dbReference>
<keyword evidence="3" id="KW-1185">Reference proteome</keyword>
<evidence type="ECO:0000313" key="2">
    <source>
        <dbReference type="EMBL" id="MFB9057319.1"/>
    </source>
</evidence>
<dbReference type="RefSeq" id="WP_379861544.1">
    <property type="nucleotide sequence ID" value="NZ_JBHMFC010000074.1"/>
</dbReference>
<accession>A0ABV5FD78</accession>
<dbReference type="InterPro" id="IPR053868">
    <property type="entry name" value="Pel9A-like_beta_helix"/>
</dbReference>
<dbReference type="InterPro" id="IPR005084">
    <property type="entry name" value="CBM6"/>
</dbReference>
<sequence>MKNKEIQNGLLICMLLLLPLISFAGQTVFYVAPNGSDANPGTQKQPFQTFTRAKAAVSKLIPSMAGDIIVYFSSGDYVFEDEVVFTPADGGKNNHRVIYRAYQDAKPVFTGATKVSGWKKFNSKVYQVHLDHPEKLRSLFINGKRAYMASQSVKVKEGWGTFEVKKGQADWAWIDGSTIDGVQIALHELPELTNKQDIEILRNTKFNSHILGIRDITSSQGHWVFKFQQPYGAMALHIKYGAYHPSGQQVVYNAFELLDEPGEFYFDRKNKILFYMPREGEDLETAEVYAPRHGSLITIQGKSKSERVHNLSFEGLTFAYTEAVLPEVGGSVGKSTVQAATFVRGFDEPNWHTTAYRAYDAMPSAINVSGAQHIQFKNNVFKHVGNEGIGFINDVTDSQFVGNLCYDIGGGAIQVGHPQHVYEGDSHDYARYSPEEEGVCRNILVENNVLYDMTTMFYGHAPITAYFVDGLKIVKNHIQKSNYSAVSVGWGWNNFDEISVPNNPTTTARNNVFSYNRVYDCMNMLHDGGAYYTLGSQPNSTSDGNYVKAATTHFQGVYHPDEGTAWYTGKDHVFEVRPDQDIFELNKWRNKHDNHYRNIYTTSKEMKLGAPNCTVTDIHVVPNADWPDEALSIIRAAGVEENYHHLLEVIPEIVFENGKRYDTKTQIVSLTTKASQHAAPISGSRYEAEQAQLSNRVKLDKHYSGFSGTAYMSGFYNKKGAKITFSVTAEEMGTYDVILRYAAGNKDCDNIGVYVNGEKSERLKIKSTGGWQVWENHAISVFLKSGKNTITFKTESKSENVVHMDFIQVLN</sequence>
<name>A0ABV5FD78_9FLAO</name>
<dbReference type="SMART" id="SM00710">
    <property type="entry name" value="PbH1"/>
    <property type="match status" value="6"/>
</dbReference>
<gene>
    <name evidence="2" type="ORF">ACFFU9_11275</name>
</gene>
<dbReference type="PROSITE" id="PS51175">
    <property type="entry name" value="CBM6"/>
    <property type="match status" value="1"/>
</dbReference>
<feature type="domain" description="CBM6" evidence="1">
    <location>
        <begin position="684"/>
        <end position="810"/>
    </location>
</feature>
<dbReference type="Proteomes" id="UP001589585">
    <property type="component" value="Unassembled WGS sequence"/>
</dbReference>
<dbReference type="PANTHER" id="PTHR36453">
    <property type="entry name" value="SECRETED PROTEIN-RELATED"/>
    <property type="match status" value="1"/>
</dbReference>
<dbReference type="Pfam" id="PF03422">
    <property type="entry name" value="CBM_6"/>
    <property type="match status" value="1"/>
</dbReference>
<comment type="caution">
    <text evidence="2">The sequence shown here is derived from an EMBL/GenBank/DDBJ whole genome shotgun (WGS) entry which is preliminary data.</text>
</comment>
<reference evidence="2 3" key="1">
    <citation type="submission" date="2024-09" db="EMBL/GenBank/DDBJ databases">
        <authorList>
            <person name="Sun Q."/>
            <person name="Mori K."/>
        </authorList>
    </citation>
    <scope>NUCLEOTIDE SEQUENCE [LARGE SCALE GENOMIC DNA]</scope>
    <source>
        <strain evidence="2 3">CECT 8622</strain>
    </source>
</reference>
<evidence type="ECO:0000313" key="3">
    <source>
        <dbReference type="Proteomes" id="UP001589585"/>
    </source>
</evidence>
<organism evidence="2 3">
    <name type="scientific">Mariniflexile ostreae</name>
    <dbReference type="NCBI Taxonomy" id="1520892"/>
    <lineage>
        <taxon>Bacteria</taxon>
        <taxon>Pseudomonadati</taxon>
        <taxon>Bacteroidota</taxon>
        <taxon>Flavobacteriia</taxon>
        <taxon>Flavobacteriales</taxon>
        <taxon>Flavobacteriaceae</taxon>
        <taxon>Mariniflexile</taxon>
    </lineage>
</organism>
<dbReference type="EMBL" id="JBHMFC010000074">
    <property type="protein sequence ID" value="MFB9057319.1"/>
    <property type="molecule type" value="Genomic_DNA"/>
</dbReference>
<evidence type="ECO:0000259" key="1">
    <source>
        <dbReference type="PROSITE" id="PS51175"/>
    </source>
</evidence>
<dbReference type="InterPro" id="IPR012334">
    <property type="entry name" value="Pectin_lyas_fold"/>
</dbReference>
<dbReference type="PANTHER" id="PTHR36453:SF1">
    <property type="entry name" value="RIGHT HANDED BETA HELIX DOMAIN-CONTAINING PROTEIN"/>
    <property type="match status" value="1"/>
</dbReference>
<proteinExistence type="predicted"/>
<dbReference type="Gene3D" id="2.60.120.260">
    <property type="entry name" value="Galactose-binding domain-like"/>
    <property type="match status" value="1"/>
</dbReference>
<dbReference type="Pfam" id="PF22842">
    <property type="entry name" value="Pel9A-like_beta_helix"/>
    <property type="match status" value="1"/>
</dbReference>
<dbReference type="SUPFAM" id="SSF51126">
    <property type="entry name" value="Pectin lyase-like"/>
    <property type="match status" value="1"/>
</dbReference>
<dbReference type="InterPro" id="IPR011050">
    <property type="entry name" value="Pectin_lyase_fold/virulence"/>
</dbReference>
<protein>
    <submittedName>
        <fullName evidence="2">Carbohydrate-binding protein</fullName>
    </submittedName>
</protein>
<dbReference type="InterPro" id="IPR006626">
    <property type="entry name" value="PbH1"/>
</dbReference>